<dbReference type="AlphaFoldDB" id="A0AAE8SDU5"/>
<accession>A0AAE8SDU5</accession>
<comment type="caution">
    <text evidence="1">The sequence shown here is derived from an EMBL/GenBank/DDBJ whole genome shotgun (WGS) entry which is preliminary data.</text>
</comment>
<protein>
    <submittedName>
        <fullName evidence="1">Uncharacterized protein</fullName>
    </submittedName>
</protein>
<gene>
    <name evidence="1" type="ORF">FTOL_01412</name>
</gene>
<dbReference type="Proteomes" id="UP001187734">
    <property type="component" value="Unassembled WGS sequence"/>
</dbReference>
<evidence type="ECO:0000313" key="2">
    <source>
        <dbReference type="Proteomes" id="UP001187734"/>
    </source>
</evidence>
<name>A0AAE8SDU5_9HYPO</name>
<dbReference type="EMBL" id="ONZP01000045">
    <property type="protein sequence ID" value="SPJ71684.1"/>
    <property type="molecule type" value="Genomic_DNA"/>
</dbReference>
<organism evidence="1 2">
    <name type="scientific">Fusarium torulosum</name>
    <dbReference type="NCBI Taxonomy" id="33205"/>
    <lineage>
        <taxon>Eukaryota</taxon>
        <taxon>Fungi</taxon>
        <taxon>Dikarya</taxon>
        <taxon>Ascomycota</taxon>
        <taxon>Pezizomycotina</taxon>
        <taxon>Sordariomycetes</taxon>
        <taxon>Hypocreomycetidae</taxon>
        <taxon>Hypocreales</taxon>
        <taxon>Nectriaceae</taxon>
        <taxon>Fusarium</taxon>
    </lineage>
</organism>
<reference evidence="1" key="1">
    <citation type="submission" date="2018-03" db="EMBL/GenBank/DDBJ databases">
        <authorList>
            <person name="Guldener U."/>
        </authorList>
    </citation>
    <scope>NUCLEOTIDE SEQUENCE</scope>
</reference>
<proteinExistence type="predicted"/>
<sequence>MSESANALLEGLYEANQDLGADEYSRKTWSSLNAENKKVQGAACWTCAAAGHSLLQYAVIASQSTTQKV</sequence>
<keyword evidence="2" id="KW-1185">Reference proteome</keyword>
<evidence type="ECO:0000313" key="1">
    <source>
        <dbReference type="EMBL" id="SPJ71684.1"/>
    </source>
</evidence>